<keyword evidence="4" id="KW-0479">Metal-binding</keyword>
<accession>A0A1Y1W3N7</accession>
<dbReference type="GO" id="GO:0016485">
    <property type="term" value="P:protein processing"/>
    <property type="evidence" value="ECO:0007669"/>
    <property type="project" value="TreeGrafter"/>
</dbReference>
<comment type="caution">
    <text evidence="11">The sequence shown here is derived from an EMBL/GenBank/DDBJ whole genome shotgun (WGS) entry which is preliminary data.</text>
</comment>
<evidence type="ECO:0000256" key="1">
    <source>
        <dbReference type="ARBA" id="ARBA00001947"/>
    </source>
</evidence>
<keyword evidence="7" id="KW-0482">Metalloprotease</keyword>
<dbReference type="CDD" id="cd08662">
    <property type="entry name" value="M13"/>
    <property type="match status" value="1"/>
</dbReference>
<dbReference type="Pfam" id="PF05649">
    <property type="entry name" value="Peptidase_M13_N"/>
    <property type="match status" value="1"/>
</dbReference>
<gene>
    <name evidence="11" type="ORF">BCR32DRAFT_297513</name>
</gene>
<dbReference type="InterPro" id="IPR018497">
    <property type="entry name" value="Peptidase_M13_C"/>
</dbReference>
<feature type="chain" id="PRO_5012372573" evidence="8">
    <location>
        <begin position="22"/>
        <end position="746"/>
    </location>
</feature>
<dbReference type="Gene3D" id="1.10.1380.10">
    <property type="entry name" value="Neutral endopeptidase , domain2"/>
    <property type="match status" value="1"/>
</dbReference>
<dbReference type="EMBL" id="MCFG01000429">
    <property type="protein sequence ID" value="ORX68077.1"/>
    <property type="molecule type" value="Genomic_DNA"/>
</dbReference>
<dbReference type="SUPFAM" id="SSF55486">
    <property type="entry name" value="Metalloproteases ('zincins'), catalytic domain"/>
    <property type="match status" value="1"/>
</dbReference>
<reference evidence="11 12" key="1">
    <citation type="submission" date="2016-08" db="EMBL/GenBank/DDBJ databases">
        <title>A Parts List for Fungal Cellulosomes Revealed by Comparative Genomics.</title>
        <authorList>
            <consortium name="DOE Joint Genome Institute"/>
            <person name="Haitjema C.H."/>
            <person name="Gilmore S.P."/>
            <person name="Henske J.K."/>
            <person name="Solomon K.V."/>
            <person name="De Groot R."/>
            <person name="Kuo A."/>
            <person name="Mondo S.J."/>
            <person name="Salamov A.A."/>
            <person name="Labutti K."/>
            <person name="Zhao Z."/>
            <person name="Chiniquy J."/>
            <person name="Barry K."/>
            <person name="Brewer H.M."/>
            <person name="Purvine S.O."/>
            <person name="Wright A.T."/>
            <person name="Boxma B."/>
            <person name="Van Alen T."/>
            <person name="Hackstein J.H."/>
            <person name="Baker S.E."/>
            <person name="Grigoriev I.V."/>
            <person name="O'Malley M.A."/>
        </authorList>
    </citation>
    <scope>NUCLEOTIDE SEQUENCE [LARGE SCALE GENOMIC DNA]</scope>
    <source>
        <strain evidence="11 12">S4</strain>
    </source>
</reference>
<evidence type="ECO:0000259" key="10">
    <source>
        <dbReference type="Pfam" id="PF05649"/>
    </source>
</evidence>
<sequence>MNCKNLHLILSFLAFSFLVTSSPINKKVVRIGKCKTPGGKAVGNVNTEDICNTPECKAIAEDILNSINEDIDPCDNFYEFACGNWIKSHEIPPDQTAIGSMSNINKENINILTEILNGEYKPNKSLTEEQQKVDKNNFTQIQNLFKSCTNTNAIDAKGKEPLVKLLKELNINNKDVDYTKVKGLTDLLVKLRSYGSAVFFDYTIDSDITYSSKKAFYIYQSGMGLTREFYEYEEVVQIYKKTIHDMFANIFNEKSEEEIEKITASVYDLEEKIAKISLNGQGVQSNIFNPDMQKRFNIETISEAYPYINWKAFFTNIFEKFNINEEFNNEITIIDITSSYFEKLGDILKNTDNETITAFAEWIIIRQYGDIISNEYKAPLKELTKVLTGIEDDIERNEYCINSILGSYMGMATGKLFIEKGFAGNSKEIAESIIDNIKEAMVKRIPNMTWLDEPTAEYAVNKTLAINKMIGFPDYITDPIELAKDYEGLKSYGDDFFTNIVNSIIFKIGDNLKSYFEPIKSDEWEMTPQTVNAYYQPLNNQIVFPAGILQKPIFNYHSPSYLNYGGFGAVAGHELTHAFDNNGKKYTIEGNYENWWTDSTNEEFNELAQCFVDEYSSFSIEDKNGVKHYVNGTATLGENLADNGGVDRAYEAWKISIEKDINAKENNKLLPGLTKYTQDQLFFIAFGQIWCTKQRPEIAVKNIKEDVHSPAIHRVNGVAYNSQRFAKIFNCPTNSPMNPEKKCVIW</sequence>
<dbReference type="GO" id="GO:0004222">
    <property type="term" value="F:metalloendopeptidase activity"/>
    <property type="evidence" value="ECO:0007669"/>
    <property type="project" value="InterPro"/>
</dbReference>
<comment type="cofactor">
    <cofactor evidence="1">
        <name>Zn(2+)</name>
        <dbReference type="ChEBI" id="CHEBI:29105"/>
    </cofactor>
</comment>
<evidence type="ECO:0000256" key="2">
    <source>
        <dbReference type="ARBA" id="ARBA00007357"/>
    </source>
</evidence>
<keyword evidence="8" id="KW-0732">Signal</keyword>
<dbReference type="InterPro" id="IPR000718">
    <property type="entry name" value="Peptidase_M13"/>
</dbReference>
<dbReference type="PANTHER" id="PTHR11733">
    <property type="entry name" value="ZINC METALLOPROTEASE FAMILY M13 NEPRILYSIN-RELATED"/>
    <property type="match status" value="1"/>
</dbReference>
<feature type="domain" description="Peptidase M13 N-terminal" evidence="10">
    <location>
        <begin position="73"/>
        <end position="473"/>
    </location>
</feature>
<keyword evidence="12" id="KW-1185">Reference proteome</keyword>
<evidence type="ECO:0000256" key="6">
    <source>
        <dbReference type="ARBA" id="ARBA00022833"/>
    </source>
</evidence>
<evidence type="ECO:0000313" key="12">
    <source>
        <dbReference type="Proteomes" id="UP000193944"/>
    </source>
</evidence>
<dbReference type="Proteomes" id="UP000193944">
    <property type="component" value="Unassembled WGS sequence"/>
</dbReference>
<dbReference type="PANTHER" id="PTHR11733:SF167">
    <property type="entry name" value="FI17812P1-RELATED"/>
    <property type="match status" value="1"/>
</dbReference>
<protein>
    <submittedName>
        <fullName evidence="11">Zincin</fullName>
    </submittedName>
</protein>
<dbReference type="InterPro" id="IPR008753">
    <property type="entry name" value="Peptidase_M13_N"/>
</dbReference>
<name>A0A1Y1W3N7_9FUNG</name>
<dbReference type="PROSITE" id="PS51885">
    <property type="entry name" value="NEPRILYSIN"/>
    <property type="match status" value="1"/>
</dbReference>
<dbReference type="PRINTS" id="PR00786">
    <property type="entry name" value="NEPRILYSIN"/>
</dbReference>
<keyword evidence="6" id="KW-0862">Zinc</keyword>
<evidence type="ECO:0000256" key="8">
    <source>
        <dbReference type="SAM" id="SignalP"/>
    </source>
</evidence>
<evidence type="ECO:0000313" key="11">
    <source>
        <dbReference type="EMBL" id="ORX68077.1"/>
    </source>
</evidence>
<keyword evidence="5" id="KW-0378">Hydrolase</keyword>
<evidence type="ECO:0000256" key="3">
    <source>
        <dbReference type="ARBA" id="ARBA00022670"/>
    </source>
</evidence>
<dbReference type="GO" id="GO:0046872">
    <property type="term" value="F:metal ion binding"/>
    <property type="evidence" value="ECO:0007669"/>
    <property type="project" value="UniProtKB-KW"/>
</dbReference>
<keyword evidence="3" id="KW-0645">Protease</keyword>
<evidence type="ECO:0000259" key="9">
    <source>
        <dbReference type="Pfam" id="PF01431"/>
    </source>
</evidence>
<dbReference type="GO" id="GO:0005886">
    <property type="term" value="C:plasma membrane"/>
    <property type="evidence" value="ECO:0007669"/>
    <property type="project" value="TreeGrafter"/>
</dbReference>
<reference evidence="11 12" key="2">
    <citation type="submission" date="2016-08" db="EMBL/GenBank/DDBJ databases">
        <title>Pervasive Adenine N6-methylation of Active Genes in Fungi.</title>
        <authorList>
            <consortium name="DOE Joint Genome Institute"/>
            <person name="Mondo S.J."/>
            <person name="Dannebaum R.O."/>
            <person name="Kuo R.C."/>
            <person name="Labutti K."/>
            <person name="Haridas S."/>
            <person name="Kuo A."/>
            <person name="Salamov A."/>
            <person name="Ahrendt S.R."/>
            <person name="Lipzen A."/>
            <person name="Sullivan W."/>
            <person name="Andreopoulos W.B."/>
            <person name="Clum A."/>
            <person name="Lindquist E."/>
            <person name="Daum C."/>
            <person name="Ramamoorthy G.K."/>
            <person name="Gryganskyi A."/>
            <person name="Culley D."/>
            <person name="Magnuson J.K."/>
            <person name="James T.Y."/>
            <person name="O'Malley M.A."/>
            <person name="Stajich J.E."/>
            <person name="Spatafora J.W."/>
            <person name="Visel A."/>
            <person name="Grigoriev I.V."/>
        </authorList>
    </citation>
    <scope>NUCLEOTIDE SEQUENCE [LARGE SCALE GENOMIC DNA]</scope>
    <source>
        <strain evidence="11 12">S4</strain>
    </source>
</reference>
<evidence type="ECO:0000256" key="5">
    <source>
        <dbReference type="ARBA" id="ARBA00022801"/>
    </source>
</evidence>
<dbReference type="OrthoDB" id="6475849at2759"/>
<evidence type="ECO:0000256" key="7">
    <source>
        <dbReference type="ARBA" id="ARBA00023049"/>
    </source>
</evidence>
<comment type="similarity">
    <text evidence="2">Belongs to the peptidase M13 family.</text>
</comment>
<organism evidence="11 12">
    <name type="scientific">Anaeromyces robustus</name>
    <dbReference type="NCBI Taxonomy" id="1754192"/>
    <lineage>
        <taxon>Eukaryota</taxon>
        <taxon>Fungi</taxon>
        <taxon>Fungi incertae sedis</taxon>
        <taxon>Chytridiomycota</taxon>
        <taxon>Chytridiomycota incertae sedis</taxon>
        <taxon>Neocallimastigomycetes</taxon>
        <taxon>Neocallimastigales</taxon>
        <taxon>Neocallimastigaceae</taxon>
        <taxon>Anaeromyces</taxon>
    </lineage>
</organism>
<dbReference type="InterPro" id="IPR042089">
    <property type="entry name" value="Peptidase_M13_dom_2"/>
</dbReference>
<dbReference type="Pfam" id="PF01431">
    <property type="entry name" value="Peptidase_M13"/>
    <property type="match status" value="1"/>
</dbReference>
<feature type="signal peptide" evidence="8">
    <location>
        <begin position="1"/>
        <end position="21"/>
    </location>
</feature>
<proteinExistence type="inferred from homology"/>
<dbReference type="AlphaFoldDB" id="A0A1Y1W3N7"/>
<evidence type="ECO:0000256" key="4">
    <source>
        <dbReference type="ARBA" id="ARBA00022723"/>
    </source>
</evidence>
<dbReference type="Gene3D" id="3.40.390.10">
    <property type="entry name" value="Collagenase (Catalytic Domain)"/>
    <property type="match status" value="1"/>
</dbReference>
<dbReference type="InterPro" id="IPR024079">
    <property type="entry name" value="MetalloPept_cat_dom_sf"/>
</dbReference>
<feature type="domain" description="Peptidase M13 C-terminal" evidence="9">
    <location>
        <begin position="532"/>
        <end position="744"/>
    </location>
</feature>